<sequence>MSSERVGIGIVWVSAVVAAALVGVLAADDRKLAWVPIAMLMLVFLAALVQLVTAKPEGFIHRMSLSLGGAAVVLGAASLIFVLTGAGGLVLTSS</sequence>
<dbReference type="AlphaFoldDB" id="A0A3P3W1E5"/>
<accession>A0A3P3W1E5</accession>
<keyword evidence="3" id="KW-1185">Reference proteome</keyword>
<evidence type="ECO:0000313" key="3">
    <source>
        <dbReference type="Proteomes" id="UP000274391"/>
    </source>
</evidence>
<feature type="transmembrane region" description="Helical" evidence="1">
    <location>
        <begin position="65"/>
        <end position="91"/>
    </location>
</feature>
<feature type="transmembrane region" description="Helical" evidence="1">
    <location>
        <begin position="33"/>
        <end position="53"/>
    </location>
</feature>
<keyword evidence="1" id="KW-1133">Transmembrane helix</keyword>
<gene>
    <name evidence="2" type="ORF">EG850_04195</name>
</gene>
<reference evidence="2 3" key="1">
    <citation type="submission" date="2018-11" db="EMBL/GenBank/DDBJ databases">
        <title>YIM 102482-1 draft genome.</title>
        <authorList>
            <person name="Li G."/>
            <person name="Jiang Y."/>
        </authorList>
    </citation>
    <scope>NUCLEOTIDE SEQUENCE [LARGE SCALE GENOMIC DNA]</scope>
    <source>
        <strain evidence="2 3">YIM 102482-1</strain>
    </source>
</reference>
<name>A0A3P3W1E5_9MICO</name>
<protein>
    <submittedName>
        <fullName evidence="2">Uncharacterized protein</fullName>
    </submittedName>
</protein>
<organism evidence="2 3">
    <name type="scientific">Gulosibacter macacae</name>
    <dbReference type="NCBI Taxonomy" id="2488791"/>
    <lineage>
        <taxon>Bacteria</taxon>
        <taxon>Bacillati</taxon>
        <taxon>Actinomycetota</taxon>
        <taxon>Actinomycetes</taxon>
        <taxon>Micrococcales</taxon>
        <taxon>Microbacteriaceae</taxon>
        <taxon>Gulosibacter</taxon>
    </lineage>
</organism>
<feature type="transmembrane region" description="Helical" evidence="1">
    <location>
        <begin position="7"/>
        <end position="27"/>
    </location>
</feature>
<dbReference type="Proteomes" id="UP000274391">
    <property type="component" value="Unassembled WGS sequence"/>
</dbReference>
<comment type="caution">
    <text evidence="2">The sequence shown here is derived from an EMBL/GenBank/DDBJ whole genome shotgun (WGS) entry which is preliminary data.</text>
</comment>
<keyword evidence="1" id="KW-0812">Transmembrane</keyword>
<proteinExistence type="predicted"/>
<dbReference type="RefSeq" id="WP_124970425.1">
    <property type="nucleotide sequence ID" value="NZ_RQVS01000004.1"/>
</dbReference>
<evidence type="ECO:0000256" key="1">
    <source>
        <dbReference type="SAM" id="Phobius"/>
    </source>
</evidence>
<evidence type="ECO:0000313" key="2">
    <source>
        <dbReference type="EMBL" id="RRJ87509.1"/>
    </source>
</evidence>
<dbReference type="EMBL" id="RQVS01000004">
    <property type="protein sequence ID" value="RRJ87509.1"/>
    <property type="molecule type" value="Genomic_DNA"/>
</dbReference>
<keyword evidence="1" id="KW-0472">Membrane</keyword>